<comment type="caution">
    <text evidence="2">The sequence shown here is derived from an EMBL/GenBank/DDBJ whole genome shotgun (WGS) entry which is preliminary data.</text>
</comment>
<dbReference type="EMBL" id="VSRR010128492">
    <property type="protein sequence ID" value="MPD01759.1"/>
    <property type="molecule type" value="Genomic_DNA"/>
</dbReference>
<organism evidence="2 3">
    <name type="scientific">Portunus trituberculatus</name>
    <name type="common">Swimming crab</name>
    <name type="synonym">Neptunus trituberculatus</name>
    <dbReference type="NCBI Taxonomy" id="210409"/>
    <lineage>
        <taxon>Eukaryota</taxon>
        <taxon>Metazoa</taxon>
        <taxon>Ecdysozoa</taxon>
        <taxon>Arthropoda</taxon>
        <taxon>Crustacea</taxon>
        <taxon>Multicrustacea</taxon>
        <taxon>Malacostraca</taxon>
        <taxon>Eumalacostraca</taxon>
        <taxon>Eucarida</taxon>
        <taxon>Decapoda</taxon>
        <taxon>Pleocyemata</taxon>
        <taxon>Brachyura</taxon>
        <taxon>Eubrachyura</taxon>
        <taxon>Portunoidea</taxon>
        <taxon>Portunidae</taxon>
        <taxon>Portuninae</taxon>
        <taxon>Portunus</taxon>
    </lineage>
</organism>
<keyword evidence="3" id="KW-1185">Reference proteome</keyword>
<proteinExistence type="predicted"/>
<dbReference type="Proteomes" id="UP000324222">
    <property type="component" value="Unassembled WGS sequence"/>
</dbReference>
<keyword evidence="1" id="KW-0732">Signal</keyword>
<evidence type="ECO:0000313" key="3">
    <source>
        <dbReference type="Proteomes" id="UP000324222"/>
    </source>
</evidence>
<name>A0A5B7K9L4_PORTR</name>
<accession>A0A5B7K9L4</accession>
<feature type="chain" id="PRO_5023057834" description="Secreted protein" evidence="1">
    <location>
        <begin position="28"/>
        <end position="74"/>
    </location>
</feature>
<reference evidence="2 3" key="1">
    <citation type="submission" date="2019-05" db="EMBL/GenBank/DDBJ databases">
        <title>Another draft genome of Portunus trituberculatus and its Hox gene families provides insights of decapod evolution.</title>
        <authorList>
            <person name="Jeong J.-H."/>
            <person name="Song I."/>
            <person name="Kim S."/>
            <person name="Choi T."/>
            <person name="Kim D."/>
            <person name="Ryu S."/>
            <person name="Kim W."/>
        </authorList>
    </citation>
    <scope>NUCLEOTIDE SEQUENCE [LARGE SCALE GENOMIC DNA]</scope>
    <source>
        <tissue evidence="2">Muscle</tissue>
    </source>
</reference>
<gene>
    <name evidence="2" type="ORF">E2C01_097302</name>
</gene>
<protein>
    <recommendedName>
        <fullName evidence="4">Secreted protein</fullName>
    </recommendedName>
</protein>
<evidence type="ECO:0000256" key="1">
    <source>
        <dbReference type="SAM" id="SignalP"/>
    </source>
</evidence>
<evidence type="ECO:0008006" key="4">
    <source>
        <dbReference type="Google" id="ProtNLM"/>
    </source>
</evidence>
<feature type="signal peptide" evidence="1">
    <location>
        <begin position="1"/>
        <end position="27"/>
    </location>
</feature>
<sequence>MHANFHESTRAALLVTLLLLASPSSSPSSRYHGVVGKEVSVGSGRRPRLGSNPTTYRFEAMPFVEWFKVTYMSL</sequence>
<dbReference type="AlphaFoldDB" id="A0A5B7K9L4"/>
<evidence type="ECO:0000313" key="2">
    <source>
        <dbReference type="EMBL" id="MPD01759.1"/>
    </source>
</evidence>